<accession>A0A2C5ZDM9</accession>
<keyword evidence="2" id="KW-1185">Reference proteome</keyword>
<comment type="caution">
    <text evidence="1">The sequence shown here is derived from an EMBL/GenBank/DDBJ whole genome shotgun (WGS) entry which is preliminary data.</text>
</comment>
<dbReference type="AlphaFoldDB" id="A0A2C5ZDM9"/>
<evidence type="ECO:0000313" key="1">
    <source>
        <dbReference type="EMBL" id="PHH77301.1"/>
    </source>
</evidence>
<proteinExistence type="predicted"/>
<name>A0A2C5ZDM9_9HYPO</name>
<gene>
    <name evidence="1" type="ORF">CDD80_751</name>
</gene>
<organism evidence="1 2">
    <name type="scientific">Ophiocordyceps camponoti-rufipedis</name>
    <dbReference type="NCBI Taxonomy" id="2004952"/>
    <lineage>
        <taxon>Eukaryota</taxon>
        <taxon>Fungi</taxon>
        <taxon>Dikarya</taxon>
        <taxon>Ascomycota</taxon>
        <taxon>Pezizomycotina</taxon>
        <taxon>Sordariomycetes</taxon>
        <taxon>Hypocreomycetidae</taxon>
        <taxon>Hypocreales</taxon>
        <taxon>Ophiocordycipitaceae</taxon>
        <taxon>Ophiocordyceps</taxon>
    </lineage>
</organism>
<dbReference type="OrthoDB" id="4958603at2759"/>
<dbReference type="EMBL" id="NJES01000125">
    <property type="protein sequence ID" value="PHH77301.1"/>
    <property type="molecule type" value="Genomic_DNA"/>
</dbReference>
<dbReference type="Proteomes" id="UP000226431">
    <property type="component" value="Unassembled WGS sequence"/>
</dbReference>
<sequence>MVATVKLLLNRDREAFKPFVGRGVEALLIARSGYDVKAHVVGGIELLASDLVSLADPLSLTTSLTTKLQSCPDEATTSTSRTLSMGLTLLRTLITTTTSTPTPDLSPTITLARRCLSSRDSGVRMEAVKLCVGLHVQLGEAAFWSSLGGVSDEVKSLITYYVVKRERESV</sequence>
<dbReference type="STRING" id="2004952.A0A2C5ZDM9"/>
<dbReference type="InterPro" id="IPR011989">
    <property type="entry name" value="ARM-like"/>
</dbReference>
<evidence type="ECO:0000313" key="2">
    <source>
        <dbReference type="Proteomes" id="UP000226431"/>
    </source>
</evidence>
<dbReference type="Gene3D" id="1.25.10.10">
    <property type="entry name" value="Leucine-rich Repeat Variant"/>
    <property type="match status" value="1"/>
</dbReference>
<protein>
    <submittedName>
        <fullName evidence="1">Uncharacterized protein</fullName>
    </submittedName>
</protein>
<reference evidence="1 2" key="1">
    <citation type="submission" date="2017-06" db="EMBL/GenBank/DDBJ databases">
        <title>Ant-infecting Ophiocordyceps genomes reveal a high diversity of potential behavioral manipulation genes and a possible major role for enterotoxins.</title>
        <authorList>
            <person name="De Bekker C."/>
            <person name="Evans H.C."/>
            <person name="Brachmann A."/>
            <person name="Hughes D.P."/>
        </authorList>
    </citation>
    <scope>NUCLEOTIDE SEQUENCE [LARGE SCALE GENOMIC DNA]</scope>
    <source>
        <strain evidence="1 2">Map16</strain>
    </source>
</reference>